<evidence type="ECO:0000313" key="7">
    <source>
        <dbReference type="Proteomes" id="UP001318860"/>
    </source>
</evidence>
<dbReference type="PANTHER" id="PTHR14110:SF6">
    <property type="entry name" value="OS04G0405100 PROTEIN"/>
    <property type="match status" value="1"/>
</dbReference>
<dbReference type="Gene3D" id="1.10.150.50">
    <property type="entry name" value="Transcription Factor, Ets-1"/>
    <property type="match status" value="1"/>
</dbReference>
<dbReference type="SUPFAM" id="SSF47769">
    <property type="entry name" value="SAM/Pointed domain"/>
    <property type="match status" value="1"/>
</dbReference>
<evidence type="ECO:0000259" key="5">
    <source>
        <dbReference type="Pfam" id="PF00536"/>
    </source>
</evidence>
<keyword evidence="2" id="KW-0812">Transmembrane</keyword>
<comment type="caution">
    <text evidence="6">The sequence shown here is derived from an EMBL/GenBank/DDBJ whole genome shotgun (WGS) entry which is preliminary data.</text>
</comment>
<evidence type="ECO:0000256" key="4">
    <source>
        <dbReference type="ARBA" id="ARBA00023136"/>
    </source>
</evidence>
<gene>
    <name evidence="6" type="ORF">DH2020_036873</name>
</gene>
<comment type="subcellular location">
    <subcellularLocation>
        <location evidence="1">Membrane</location>
        <topology evidence="1">Multi-pass membrane protein</topology>
    </subcellularLocation>
</comment>
<dbReference type="Pfam" id="PF02466">
    <property type="entry name" value="Tim17"/>
    <property type="match status" value="1"/>
</dbReference>
<organism evidence="6 7">
    <name type="scientific">Rehmannia glutinosa</name>
    <name type="common">Chinese foxglove</name>
    <dbReference type="NCBI Taxonomy" id="99300"/>
    <lineage>
        <taxon>Eukaryota</taxon>
        <taxon>Viridiplantae</taxon>
        <taxon>Streptophyta</taxon>
        <taxon>Embryophyta</taxon>
        <taxon>Tracheophyta</taxon>
        <taxon>Spermatophyta</taxon>
        <taxon>Magnoliopsida</taxon>
        <taxon>eudicotyledons</taxon>
        <taxon>Gunneridae</taxon>
        <taxon>Pentapetalae</taxon>
        <taxon>asterids</taxon>
        <taxon>lamiids</taxon>
        <taxon>Lamiales</taxon>
        <taxon>Orobanchaceae</taxon>
        <taxon>Rehmannieae</taxon>
        <taxon>Rehmannia</taxon>
    </lineage>
</organism>
<evidence type="ECO:0000256" key="3">
    <source>
        <dbReference type="ARBA" id="ARBA00022989"/>
    </source>
</evidence>
<proteinExistence type="predicted"/>
<dbReference type="InterPro" id="IPR013761">
    <property type="entry name" value="SAM/pointed_sf"/>
</dbReference>
<name>A0ABR0V5M9_REHGL</name>
<evidence type="ECO:0000256" key="2">
    <source>
        <dbReference type="ARBA" id="ARBA00022692"/>
    </source>
</evidence>
<dbReference type="InterPro" id="IPR039175">
    <property type="entry name" value="TIM22"/>
</dbReference>
<dbReference type="InterPro" id="IPR001660">
    <property type="entry name" value="SAM"/>
</dbReference>
<dbReference type="PANTHER" id="PTHR14110">
    <property type="entry name" value="MITOCHONDRIAL IMPORT INNER MEMBRANE TRANSLOCASE SUBUNIT TIM22"/>
    <property type="match status" value="1"/>
</dbReference>
<dbReference type="Proteomes" id="UP001318860">
    <property type="component" value="Unassembled WGS sequence"/>
</dbReference>
<evidence type="ECO:0000313" key="6">
    <source>
        <dbReference type="EMBL" id="KAK6129357.1"/>
    </source>
</evidence>
<dbReference type="EMBL" id="JABTTQ020001655">
    <property type="protein sequence ID" value="KAK6129357.1"/>
    <property type="molecule type" value="Genomic_DNA"/>
</dbReference>
<accession>A0ABR0V5M9</accession>
<dbReference type="CDD" id="cd09487">
    <property type="entry name" value="SAM_superfamily"/>
    <property type="match status" value="1"/>
</dbReference>
<keyword evidence="3" id="KW-1133">Transmembrane helix</keyword>
<reference evidence="6 7" key="1">
    <citation type="journal article" date="2021" name="Comput. Struct. Biotechnol. J.">
        <title>De novo genome assembly of the potent medicinal plant Rehmannia glutinosa using nanopore technology.</title>
        <authorList>
            <person name="Ma L."/>
            <person name="Dong C."/>
            <person name="Song C."/>
            <person name="Wang X."/>
            <person name="Zheng X."/>
            <person name="Niu Y."/>
            <person name="Chen S."/>
            <person name="Feng W."/>
        </authorList>
    </citation>
    <scope>NUCLEOTIDE SEQUENCE [LARGE SCALE GENOMIC DNA]</scope>
    <source>
        <strain evidence="6">DH-2019</strain>
    </source>
</reference>
<keyword evidence="4" id="KW-0472">Membrane</keyword>
<dbReference type="Pfam" id="PF00536">
    <property type="entry name" value="SAM_1"/>
    <property type="match status" value="1"/>
</dbReference>
<feature type="domain" description="SAM" evidence="5">
    <location>
        <begin position="201"/>
        <end position="249"/>
    </location>
</feature>
<protein>
    <recommendedName>
        <fullName evidence="5">SAM domain-containing protein</fullName>
    </recommendedName>
</protein>
<evidence type="ECO:0000256" key="1">
    <source>
        <dbReference type="ARBA" id="ARBA00004141"/>
    </source>
</evidence>
<keyword evidence="7" id="KW-1185">Reference proteome</keyword>
<sequence>MVVGAPTKGGGLMGQAEQNPIAVVQAKFKEVEIRFRGWLAKQSLPVEAAVVTATSGAQGAAIGAFMGTLTGDASSLVTPPPNAASLNPDALASLKQAQALAGGPLVQARNFAVMTGVNAGISCVMRRLRGKEDVQSSMVAAFGSGALFSLVSGMGGPNQAANAVTSGLFFALVQGGIFQLGQKFSQPPTEDVFYTKTRSMLSNLGLQNYEKNFKKGLLTDSTLPLLTDSALRDVKIPPGPRLLILDHLDRNPELKERRRV</sequence>